<proteinExistence type="predicted"/>
<dbReference type="Gene3D" id="2.120.10.30">
    <property type="entry name" value="TolB, C-terminal domain"/>
    <property type="match status" value="1"/>
</dbReference>
<gene>
    <name evidence="2" type="ORF">N8I77_013384</name>
</gene>
<reference evidence="2" key="1">
    <citation type="submission" date="2023-06" db="EMBL/GenBank/DDBJ databases">
        <authorList>
            <person name="Noh H."/>
        </authorList>
    </citation>
    <scope>NUCLEOTIDE SEQUENCE</scope>
    <source>
        <strain evidence="2">DUCC20226</strain>
    </source>
</reference>
<dbReference type="InterPro" id="IPR052988">
    <property type="entry name" value="Oryzine_lactonohydrolase"/>
</dbReference>
<evidence type="ECO:0000259" key="1">
    <source>
        <dbReference type="Pfam" id="PF08450"/>
    </source>
</evidence>
<evidence type="ECO:0000313" key="3">
    <source>
        <dbReference type="Proteomes" id="UP001265746"/>
    </source>
</evidence>
<name>A0AAD9VWY3_PHOAM</name>
<accession>A0AAD9VWY3</accession>
<dbReference type="SUPFAM" id="SSF63829">
    <property type="entry name" value="Calcium-dependent phosphotriesterase"/>
    <property type="match status" value="1"/>
</dbReference>
<dbReference type="Pfam" id="PF08450">
    <property type="entry name" value="SGL"/>
    <property type="match status" value="1"/>
</dbReference>
<comment type="caution">
    <text evidence="2">The sequence shown here is derived from an EMBL/GenBank/DDBJ whole genome shotgun (WGS) entry which is preliminary data.</text>
</comment>
<protein>
    <recommendedName>
        <fullName evidence="1">SMP-30/Gluconolactonase/LRE-like region domain-containing protein</fullName>
    </recommendedName>
</protein>
<evidence type="ECO:0000313" key="2">
    <source>
        <dbReference type="EMBL" id="KAK2596497.1"/>
    </source>
</evidence>
<dbReference type="Proteomes" id="UP001265746">
    <property type="component" value="Unassembled WGS sequence"/>
</dbReference>
<dbReference type="AlphaFoldDB" id="A0AAD9VWY3"/>
<keyword evidence="3" id="KW-1185">Reference proteome</keyword>
<dbReference type="EMBL" id="JAUJFL010000011">
    <property type="protein sequence ID" value="KAK2596497.1"/>
    <property type="molecule type" value="Genomic_DNA"/>
</dbReference>
<dbReference type="PANTHER" id="PTHR47064">
    <property type="entry name" value="PUTATIVE (AFU_ORTHOLOGUE AFUA_1G08990)-RELATED"/>
    <property type="match status" value="1"/>
</dbReference>
<feature type="domain" description="SMP-30/Gluconolactonase/LRE-like region" evidence="1">
    <location>
        <begin position="1"/>
        <end position="117"/>
    </location>
</feature>
<dbReference type="InterPro" id="IPR013658">
    <property type="entry name" value="SGL"/>
</dbReference>
<dbReference type="PANTHER" id="PTHR47064:SF2">
    <property type="entry name" value="SMP-30_GLUCONOLACTONASE_LRE-LIKE REGION DOMAIN-CONTAINING PROTEIN-RELATED"/>
    <property type="match status" value="1"/>
</dbReference>
<dbReference type="InterPro" id="IPR011042">
    <property type="entry name" value="6-blade_b-propeller_TolB-like"/>
</dbReference>
<organism evidence="2 3">
    <name type="scientific">Phomopsis amygdali</name>
    <name type="common">Fusicoccum amygdali</name>
    <dbReference type="NCBI Taxonomy" id="1214568"/>
    <lineage>
        <taxon>Eukaryota</taxon>
        <taxon>Fungi</taxon>
        <taxon>Dikarya</taxon>
        <taxon>Ascomycota</taxon>
        <taxon>Pezizomycotina</taxon>
        <taxon>Sordariomycetes</taxon>
        <taxon>Sordariomycetidae</taxon>
        <taxon>Diaporthales</taxon>
        <taxon>Diaporthaceae</taxon>
        <taxon>Diaporthe</taxon>
    </lineage>
</organism>
<sequence>MADHFGHPNGLCFSPDEKTMYVTDTDKIDGSGTLRPNTLSSIYAFDVEYRHGQPFICNRRLFAYVEAGFPDGIKCDLEGNVYSGCGDGVVAWSPGGVLLGRILVKVGATNFCFGKEGEMILLNQNHLWKAQLNRLTKGALLGV</sequence>